<comment type="caution">
    <text evidence="3">The sequence shown here is derived from an EMBL/GenBank/DDBJ whole genome shotgun (WGS) entry which is preliminary data.</text>
</comment>
<gene>
    <name evidence="3" type="ORF">PACLA_8A047544</name>
</gene>
<dbReference type="PANTHER" id="PTHR45641">
    <property type="entry name" value="TETRATRICOPEPTIDE REPEAT PROTEIN (AFU_ORTHOLOGUE AFUA_6G03870)"/>
    <property type="match status" value="1"/>
</dbReference>
<sequence>MKDVLVSSKARFVEYYINLFHHLNSRFTKGDSMSAFKAFFVEEQRILSSLTNGLNDDVLLQKVVDVLQKCEFFLDSLYPNSLVEIELLYESALSKVSDGNFDKDFAGLYTSKQFYATTFVSRTISVLPPEDHETSRKISLLPVSVQGKFLCYKGIYELSNGGGETAAQSIEDGLLQLSNESEHVILKILAFQFLTIYYKCTGNSVRCEQYRVKAVETCAINSAFLLLPLFGKPWINGKELDATFSSNQPLIAWAIARLSLWTRNYPWAELDTELGNMLYEFSKQISRLFILVWTAEVCTLLQLCDMAYIHLRISGNSSDVETTIKGIQKDVENMEDERYKNAKDVERLLLERLLLLRERLATYYHTITVQRFGKGESVLEFFLKELEIRQQLPLDAKLAECYRCVGREQNSRQQYRSALESYKCALQTLQELHGEIHAEVATSYYNIGVVQDNIGDSESSLQSYFCALKISLGLYSGRHPHALMIQERINRHPFCLLARGKEEHCGENTTHMNDVAPTKCLSALKGKTLTPTNALSYHKQNTEINPASELYRVLRGNKQHSETVQCCFFAYYL</sequence>
<organism evidence="3 4">
    <name type="scientific">Paramuricea clavata</name>
    <name type="common">Red gorgonian</name>
    <name type="synonym">Violescent sea-whip</name>
    <dbReference type="NCBI Taxonomy" id="317549"/>
    <lineage>
        <taxon>Eukaryota</taxon>
        <taxon>Metazoa</taxon>
        <taxon>Cnidaria</taxon>
        <taxon>Anthozoa</taxon>
        <taxon>Octocorallia</taxon>
        <taxon>Malacalcyonacea</taxon>
        <taxon>Plexauridae</taxon>
        <taxon>Paramuricea</taxon>
    </lineage>
</organism>
<keyword evidence="4" id="KW-1185">Reference proteome</keyword>
<accession>A0A7D9IL73</accession>
<dbReference type="PANTHER" id="PTHR45641:SF1">
    <property type="entry name" value="AAA+ ATPASE DOMAIN-CONTAINING PROTEIN"/>
    <property type="match status" value="1"/>
</dbReference>
<keyword evidence="2" id="KW-0802">TPR repeat</keyword>
<dbReference type="SMART" id="SM00028">
    <property type="entry name" value="TPR"/>
    <property type="match status" value="2"/>
</dbReference>
<dbReference type="InterPro" id="IPR019734">
    <property type="entry name" value="TPR_rpt"/>
</dbReference>
<evidence type="ECO:0000313" key="3">
    <source>
        <dbReference type="EMBL" id="CAB4010423.1"/>
    </source>
</evidence>
<evidence type="ECO:0000256" key="2">
    <source>
        <dbReference type="ARBA" id="ARBA00022803"/>
    </source>
</evidence>
<dbReference type="AlphaFoldDB" id="A0A7D9IL73"/>
<evidence type="ECO:0000256" key="1">
    <source>
        <dbReference type="ARBA" id="ARBA00022737"/>
    </source>
</evidence>
<reference evidence="3" key="1">
    <citation type="submission" date="2020-04" db="EMBL/GenBank/DDBJ databases">
        <authorList>
            <person name="Alioto T."/>
            <person name="Alioto T."/>
            <person name="Gomez Garrido J."/>
        </authorList>
    </citation>
    <scope>NUCLEOTIDE SEQUENCE</scope>
    <source>
        <strain evidence="3">A484AB</strain>
    </source>
</reference>
<proteinExistence type="predicted"/>
<evidence type="ECO:0000313" key="4">
    <source>
        <dbReference type="Proteomes" id="UP001152795"/>
    </source>
</evidence>
<protein>
    <submittedName>
        <fullName evidence="3">Nephrocystin-3, partial</fullName>
    </submittedName>
</protein>
<dbReference type="EMBL" id="CACRXK020006782">
    <property type="protein sequence ID" value="CAB4010423.1"/>
    <property type="molecule type" value="Genomic_DNA"/>
</dbReference>
<dbReference type="Proteomes" id="UP001152795">
    <property type="component" value="Unassembled WGS sequence"/>
</dbReference>
<dbReference type="Gene3D" id="1.25.40.10">
    <property type="entry name" value="Tetratricopeptide repeat domain"/>
    <property type="match status" value="1"/>
</dbReference>
<keyword evidence="1" id="KW-0677">Repeat</keyword>
<name>A0A7D9IL73_PARCT</name>
<dbReference type="OrthoDB" id="6016420at2759"/>
<dbReference type="SUPFAM" id="SSF48452">
    <property type="entry name" value="TPR-like"/>
    <property type="match status" value="1"/>
</dbReference>
<dbReference type="InterPro" id="IPR011990">
    <property type="entry name" value="TPR-like_helical_dom_sf"/>
</dbReference>